<evidence type="ECO:0000256" key="1">
    <source>
        <dbReference type="ARBA" id="ARBA00004141"/>
    </source>
</evidence>
<organism evidence="9 10">
    <name type="scientific">Exserohilum turcicum (strain 28A)</name>
    <name type="common">Northern leaf blight fungus</name>
    <name type="synonym">Setosphaeria turcica</name>
    <dbReference type="NCBI Taxonomy" id="671987"/>
    <lineage>
        <taxon>Eukaryota</taxon>
        <taxon>Fungi</taxon>
        <taxon>Dikarya</taxon>
        <taxon>Ascomycota</taxon>
        <taxon>Pezizomycotina</taxon>
        <taxon>Dothideomycetes</taxon>
        <taxon>Pleosporomycetidae</taxon>
        <taxon>Pleosporales</taxon>
        <taxon>Pleosporineae</taxon>
        <taxon>Pleosporaceae</taxon>
        <taxon>Exserohilum</taxon>
    </lineage>
</organism>
<dbReference type="Pfam" id="PF00083">
    <property type="entry name" value="Sugar_tr"/>
    <property type="match status" value="1"/>
</dbReference>
<dbReference type="InterPro" id="IPR036259">
    <property type="entry name" value="MFS_trans_sf"/>
</dbReference>
<evidence type="ECO:0000256" key="6">
    <source>
        <dbReference type="ARBA" id="ARBA00023136"/>
    </source>
</evidence>
<keyword evidence="2" id="KW-0813">Transport</keyword>
<dbReference type="InterPro" id="IPR005828">
    <property type="entry name" value="MFS_sugar_transport-like"/>
</dbReference>
<evidence type="ECO:0000313" key="10">
    <source>
        <dbReference type="Proteomes" id="UP000016935"/>
    </source>
</evidence>
<dbReference type="HOGENOM" id="CLU_001265_46_14_1"/>
<dbReference type="PROSITE" id="PS00217">
    <property type="entry name" value="SUGAR_TRANSPORT_2"/>
    <property type="match status" value="1"/>
</dbReference>
<dbReference type="GO" id="GO:0006817">
    <property type="term" value="P:phosphate ion transport"/>
    <property type="evidence" value="ECO:0007669"/>
    <property type="project" value="UniProtKB-KW"/>
</dbReference>
<gene>
    <name evidence="9" type="ORF">SETTUDRAFT_142705</name>
</gene>
<dbReference type="EMBL" id="KB908866">
    <property type="protein sequence ID" value="EOA81311.1"/>
    <property type="molecule type" value="Genomic_DNA"/>
</dbReference>
<dbReference type="STRING" id="671987.R0I760"/>
<evidence type="ECO:0000256" key="3">
    <source>
        <dbReference type="ARBA" id="ARBA00022592"/>
    </source>
</evidence>
<keyword evidence="5 7" id="KW-1133">Transmembrane helix</keyword>
<evidence type="ECO:0000256" key="2">
    <source>
        <dbReference type="ARBA" id="ARBA00022448"/>
    </source>
</evidence>
<feature type="transmembrane region" description="Helical" evidence="7">
    <location>
        <begin position="431"/>
        <end position="456"/>
    </location>
</feature>
<dbReference type="NCBIfam" id="TIGR00887">
    <property type="entry name" value="2A0109"/>
    <property type="match status" value="1"/>
</dbReference>
<dbReference type="AlphaFoldDB" id="R0I760"/>
<comment type="subcellular location">
    <subcellularLocation>
        <location evidence="1">Membrane</location>
        <topology evidence="1">Multi-pass membrane protein</topology>
    </subcellularLocation>
</comment>
<accession>R0I760</accession>
<feature type="transmembrane region" description="Helical" evidence="7">
    <location>
        <begin position="468"/>
        <end position="488"/>
    </location>
</feature>
<feature type="transmembrane region" description="Helical" evidence="7">
    <location>
        <begin position="500"/>
        <end position="522"/>
    </location>
</feature>
<reference evidence="9 10" key="2">
    <citation type="journal article" date="2013" name="PLoS Genet.">
        <title>Comparative genome structure, secondary metabolite, and effector coding capacity across Cochliobolus pathogens.</title>
        <authorList>
            <person name="Condon B.J."/>
            <person name="Leng Y."/>
            <person name="Wu D."/>
            <person name="Bushley K.E."/>
            <person name="Ohm R.A."/>
            <person name="Otillar R."/>
            <person name="Martin J."/>
            <person name="Schackwitz W."/>
            <person name="Grimwood J."/>
            <person name="MohdZainudin N."/>
            <person name="Xue C."/>
            <person name="Wang R."/>
            <person name="Manning V.A."/>
            <person name="Dhillon B."/>
            <person name="Tu Z.J."/>
            <person name="Steffenson B.J."/>
            <person name="Salamov A."/>
            <person name="Sun H."/>
            <person name="Lowry S."/>
            <person name="LaButti K."/>
            <person name="Han J."/>
            <person name="Copeland A."/>
            <person name="Lindquist E."/>
            <person name="Barry K."/>
            <person name="Schmutz J."/>
            <person name="Baker S.E."/>
            <person name="Ciuffetti L.M."/>
            <person name="Grigoriev I.V."/>
            <person name="Zhong S."/>
            <person name="Turgeon B.G."/>
        </authorList>
    </citation>
    <scope>NUCLEOTIDE SEQUENCE [LARGE SCALE GENOMIC DNA]</scope>
    <source>
        <strain evidence="10">28A</strain>
    </source>
</reference>
<dbReference type="GO" id="GO:0005315">
    <property type="term" value="F:phosphate transmembrane transporter activity"/>
    <property type="evidence" value="ECO:0007669"/>
    <property type="project" value="InterPro"/>
</dbReference>
<protein>
    <recommendedName>
        <fullName evidence="8">Major facilitator superfamily (MFS) profile domain-containing protein</fullName>
    </recommendedName>
</protein>
<feature type="transmembrane region" description="Helical" evidence="7">
    <location>
        <begin position="236"/>
        <end position="254"/>
    </location>
</feature>
<dbReference type="CDD" id="cd17364">
    <property type="entry name" value="MFS_PhT"/>
    <property type="match status" value="1"/>
</dbReference>
<dbReference type="SUPFAM" id="SSF103473">
    <property type="entry name" value="MFS general substrate transporter"/>
    <property type="match status" value="1"/>
</dbReference>
<dbReference type="PANTHER" id="PTHR24064">
    <property type="entry name" value="SOLUTE CARRIER FAMILY 22 MEMBER"/>
    <property type="match status" value="1"/>
</dbReference>
<evidence type="ECO:0000256" key="7">
    <source>
        <dbReference type="SAM" id="Phobius"/>
    </source>
</evidence>
<dbReference type="Gene3D" id="1.20.1250.20">
    <property type="entry name" value="MFS general substrate transporter like domains"/>
    <property type="match status" value="2"/>
</dbReference>
<feature type="transmembrane region" description="Helical" evidence="7">
    <location>
        <begin position="93"/>
        <end position="113"/>
    </location>
</feature>
<feature type="transmembrane region" description="Helical" evidence="7">
    <location>
        <begin position="327"/>
        <end position="348"/>
    </location>
</feature>
<dbReference type="Proteomes" id="UP000016935">
    <property type="component" value="Unassembled WGS sequence"/>
</dbReference>
<keyword evidence="4 7" id="KW-0812">Transmembrane</keyword>
<dbReference type="GeneID" id="19396683"/>
<evidence type="ECO:0000256" key="5">
    <source>
        <dbReference type="ARBA" id="ARBA00022989"/>
    </source>
</evidence>
<dbReference type="GO" id="GO:0016020">
    <property type="term" value="C:membrane"/>
    <property type="evidence" value="ECO:0007669"/>
    <property type="project" value="UniProtKB-SubCell"/>
</dbReference>
<feature type="transmembrane region" description="Helical" evidence="7">
    <location>
        <begin position="368"/>
        <end position="393"/>
    </location>
</feature>
<dbReference type="InterPro" id="IPR004738">
    <property type="entry name" value="Phos_permease"/>
</dbReference>
<keyword evidence="3" id="KW-0592">Phosphate transport</keyword>
<dbReference type="RefSeq" id="XP_008030818.1">
    <property type="nucleotide sequence ID" value="XM_008032627.1"/>
</dbReference>
<dbReference type="PROSITE" id="PS00216">
    <property type="entry name" value="SUGAR_TRANSPORT_1"/>
    <property type="match status" value="1"/>
</dbReference>
<feature type="transmembrane region" description="Helical" evidence="7">
    <location>
        <begin position="48"/>
        <end position="78"/>
    </location>
</feature>
<evidence type="ECO:0000259" key="8">
    <source>
        <dbReference type="PROSITE" id="PS50850"/>
    </source>
</evidence>
<feature type="domain" description="Major facilitator superfamily (MFS) profile" evidence="8">
    <location>
        <begin position="48"/>
        <end position="527"/>
    </location>
</feature>
<name>R0I760_EXST2</name>
<proteinExistence type="predicted"/>
<sequence length="618" mass="68515">MPSFGRVGNAAYHDVQGVYTHITDPNERRRMALAEVDKAPFGWYHIRLAVVTGIGFFTDAYSLFAINLAVILLGIVYWQDEQHKGVMPYNADTAIKVATSAGAIFGQCIFGYLGDRLGRKRMYGVELMIIITTTLAQALCGESATLSVVGVLIFYRVVMGIGVGGDYPLSAVITAEFSSTRYRGGIIAAVFAMQGLGQLASALITLIVVVIYKEHLVTVADVGDCVGDCAKHVDKMWRIIIAFGGVPGWFALYYRLTVPETPRYTFDVLYDVEKAAVDARKYRYGKEGNEVNPVTQATARREMAKYKTPRPSVMEVLRFFSQKRQAIRLFSTSISWFFLDLAFYSLGFNSASLTSTMGFGGRDNLYQYLRNAATGQIVLICAGALPGYWLTVFTVDKLGRKTIQVGGFAILTIIFCVLGFAWQNLTKKDLLALYVLAQFFFNFGPNATTFITPAEIFPTRVRSTSHGFSAGMGKLGAVFAQIFFAPMIKRNATRENPTPWIHGVMQIFALFMFLGMLTSLLVPETKRRRLEELAGEKDDVYEFQASQWRNRGGIAGATSPHSAHDAEPAFRNSVIIARGSGSARSTPTERTSEAVLRESDVEKTWWRSRQSQLPNHAM</sequence>
<feature type="transmembrane region" description="Helical" evidence="7">
    <location>
        <begin position="405"/>
        <end position="425"/>
    </location>
</feature>
<keyword evidence="6 7" id="KW-0472">Membrane</keyword>
<evidence type="ECO:0000313" key="9">
    <source>
        <dbReference type="EMBL" id="EOA81311.1"/>
    </source>
</evidence>
<dbReference type="InterPro" id="IPR005829">
    <property type="entry name" value="Sugar_transporter_CS"/>
</dbReference>
<dbReference type="eggNOG" id="KOG0252">
    <property type="taxonomic scope" value="Eukaryota"/>
</dbReference>
<dbReference type="InterPro" id="IPR020846">
    <property type="entry name" value="MFS_dom"/>
</dbReference>
<dbReference type="OrthoDB" id="433512at2759"/>
<reference evidence="9 10" key="1">
    <citation type="journal article" date="2012" name="PLoS Pathog.">
        <title>Diverse lifestyles and strategies of plant pathogenesis encoded in the genomes of eighteen Dothideomycetes fungi.</title>
        <authorList>
            <person name="Ohm R.A."/>
            <person name="Feau N."/>
            <person name="Henrissat B."/>
            <person name="Schoch C.L."/>
            <person name="Horwitz B.A."/>
            <person name="Barry K.W."/>
            <person name="Condon B.J."/>
            <person name="Copeland A.C."/>
            <person name="Dhillon B."/>
            <person name="Glaser F."/>
            <person name="Hesse C.N."/>
            <person name="Kosti I."/>
            <person name="LaButti K."/>
            <person name="Lindquist E.A."/>
            <person name="Lucas S."/>
            <person name="Salamov A.A."/>
            <person name="Bradshaw R.E."/>
            <person name="Ciuffetti L."/>
            <person name="Hamelin R.C."/>
            <person name="Kema G.H.J."/>
            <person name="Lawrence C."/>
            <person name="Scott J.A."/>
            <person name="Spatafora J.W."/>
            <person name="Turgeon B.G."/>
            <person name="de Wit P.J.G.M."/>
            <person name="Zhong S."/>
            <person name="Goodwin S.B."/>
            <person name="Grigoriev I.V."/>
        </authorList>
    </citation>
    <scope>NUCLEOTIDE SEQUENCE [LARGE SCALE GENOMIC DNA]</scope>
    <source>
        <strain evidence="10">28A</strain>
    </source>
</reference>
<keyword evidence="10" id="KW-1185">Reference proteome</keyword>
<feature type="transmembrane region" description="Helical" evidence="7">
    <location>
        <begin position="186"/>
        <end position="212"/>
    </location>
</feature>
<evidence type="ECO:0000256" key="4">
    <source>
        <dbReference type="ARBA" id="ARBA00022692"/>
    </source>
</evidence>
<dbReference type="PROSITE" id="PS50850">
    <property type="entry name" value="MFS"/>
    <property type="match status" value="1"/>
</dbReference>